<evidence type="ECO:0000256" key="1">
    <source>
        <dbReference type="SAM" id="MobiDB-lite"/>
    </source>
</evidence>
<gene>
    <name evidence="2" type="ORF">PSTG_16544</name>
</gene>
<comment type="caution">
    <text evidence="2">The sequence shown here is derived from an EMBL/GenBank/DDBJ whole genome shotgun (WGS) entry which is preliminary data.</text>
</comment>
<evidence type="ECO:0000313" key="3">
    <source>
        <dbReference type="Proteomes" id="UP000054564"/>
    </source>
</evidence>
<organism evidence="2 3">
    <name type="scientific">Puccinia striiformis f. sp. tritici PST-78</name>
    <dbReference type="NCBI Taxonomy" id="1165861"/>
    <lineage>
        <taxon>Eukaryota</taxon>
        <taxon>Fungi</taxon>
        <taxon>Dikarya</taxon>
        <taxon>Basidiomycota</taxon>
        <taxon>Pucciniomycotina</taxon>
        <taxon>Pucciniomycetes</taxon>
        <taxon>Pucciniales</taxon>
        <taxon>Pucciniaceae</taxon>
        <taxon>Puccinia</taxon>
    </lineage>
</organism>
<evidence type="ECO:0000313" key="2">
    <source>
        <dbReference type="EMBL" id="KNE89993.1"/>
    </source>
</evidence>
<dbReference type="AlphaFoldDB" id="A0A0L0USG9"/>
<feature type="compositionally biased region" description="Polar residues" evidence="1">
    <location>
        <begin position="14"/>
        <end position="41"/>
    </location>
</feature>
<name>A0A0L0USG9_9BASI</name>
<keyword evidence="3" id="KW-1185">Reference proteome</keyword>
<proteinExistence type="predicted"/>
<dbReference type="Proteomes" id="UP000054564">
    <property type="component" value="Unassembled WGS sequence"/>
</dbReference>
<reference evidence="3" key="1">
    <citation type="submission" date="2014-03" db="EMBL/GenBank/DDBJ databases">
        <title>The Genome Sequence of Puccinia striiformis f. sp. tritici PST-78.</title>
        <authorList>
            <consortium name="The Broad Institute Genome Sequencing Platform"/>
            <person name="Cuomo C."/>
            <person name="Hulbert S."/>
            <person name="Chen X."/>
            <person name="Walker B."/>
            <person name="Young S.K."/>
            <person name="Zeng Q."/>
            <person name="Gargeya S."/>
            <person name="Fitzgerald M."/>
            <person name="Haas B."/>
            <person name="Abouelleil A."/>
            <person name="Alvarado L."/>
            <person name="Arachchi H.M."/>
            <person name="Berlin A.M."/>
            <person name="Chapman S.B."/>
            <person name="Goldberg J."/>
            <person name="Griggs A."/>
            <person name="Gujja S."/>
            <person name="Hansen M."/>
            <person name="Howarth C."/>
            <person name="Imamovic A."/>
            <person name="Larimer J."/>
            <person name="McCowan C."/>
            <person name="Montmayeur A."/>
            <person name="Murphy C."/>
            <person name="Neiman D."/>
            <person name="Pearson M."/>
            <person name="Priest M."/>
            <person name="Roberts A."/>
            <person name="Saif S."/>
            <person name="Shea T."/>
            <person name="Sisk P."/>
            <person name="Sykes S."/>
            <person name="Wortman J."/>
            <person name="Nusbaum C."/>
            <person name="Birren B."/>
        </authorList>
    </citation>
    <scope>NUCLEOTIDE SEQUENCE [LARGE SCALE GENOMIC DNA]</scope>
    <source>
        <strain evidence="3">race PST-78</strain>
    </source>
</reference>
<sequence length="139" mass="16059">MTPDSVFRHHTPSKRNNQQQKNSSTEDTNPLSTKNRSTKASSTKDRMASLAVGFNSFWPRWQLESILELLFFLAKVAETFQHGQPERVIQFPNPWREKAENQIICHITITLYSNDTSGNVLEQFNKHIFFGNIEFGQCV</sequence>
<protein>
    <submittedName>
        <fullName evidence="2">Uncharacterized protein</fullName>
    </submittedName>
</protein>
<accession>A0A0L0USG9</accession>
<dbReference type="EMBL" id="AJIL01000283">
    <property type="protein sequence ID" value="KNE89993.1"/>
    <property type="molecule type" value="Genomic_DNA"/>
</dbReference>
<feature type="region of interest" description="Disordered" evidence="1">
    <location>
        <begin position="1"/>
        <end position="45"/>
    </location>
</feature>